<feature type="compositionally biased region" description="Low complexity" evidence="1">
    <location>
        <begin position="128"/>
        <end position="142"/>
    </location>
</feature>
<protein>
    <submittedName>
        <fullName evidence="3">AsmA family protein</fullName>
    </submittedName>
</protein>
<dbReference type="RefSeq" id="WP_377830723.1">
    <property type="nucleotide sequence ID" value="NZ_JBHRSK010000001.1"/>
</dbReference>
<evidence type="ECO:0000256" key="1">
    <source>
        <dbReference type="SAM" id="MobiDB-lite"/>
    </source>
</evidence>
<name>A0ABV7ABC1_9RHOB</name>
<sequence length="656" mass="66780">MRWLLRLLGLIVVLALLAGGALMLLPSDRIARLAAGQFEAATGRAMEITGSVRPTLWPRLGVRTGPVQIANAAWSKQGPMLQAKGLEIGVDLGALIGGDIRISKVEVLAPKIVLERRKDGTGNWEFSPPATAKAPAADTAPAGKSGGVRAFSLDKGIISDGSVLWIDHATGQRIALDKIDATLAIPAFTGPADLQLTALANKRKMTIAGKLDAFADFLAGKVVGSDLTATIGGSTIRFAGKLGTAPVAAQGDLDMTLVDPAALVAILGAAAPDLPRGLGHDKIVAKGQVTLAPDGGLHLRNGAVTLDGNSMNVAADVTFPAARPKINARIGAGALDLSALTASGGGGTGSGTGGGAASSGWSKAPIDASGLKAADAEVDLTASSIDLGLARLGKTHAVVTVENGRAVVQLKQLSAYGGGVTGEVVANARSGFSTAADLTVSGVSMQPLLTDLAGYKRLIGTGDMRLKLLASGNSLWALTHSLSGSGSVKFGKGELVGLDLVGMLRTLNVNYVGAGKKTIFDSIGGSFTIKQGVLSNNDLAFAAPLLTAKGAGTVNIGGQSLDYTVTPTALTKADGTGGLTVPVKISGPWASPRFGIDAKAIADEKLKVEKKKLEQKAKDELAKKLKVTPEGGQSTEDAVKKKLEDEAKKGLLNLLK</sequence>
<proteinExistence type="predicted"/>
<evidence type="ECO:0000259" key="2">
    <source>
        <dbReference type="Pfam" id="PF05170"/>
    </source>
</evidence>
<dbReference type="InterPro" id="IPR052894">
    <property type="entry name" value="AsmA-related"/>
</dbReference>
<dbReference type="PANTHER" id="PTHR30441:SF4">
    <property type="entry name" value="PROTEIN ASMA"/>
    <property type="match status" value="1"/>
</dbReference>
<comment type="caution">
    <text evidence="3">The sequence shown here is derived from an EMBL/GenBank/DDBJ whole genome shotgun (WGS) entry which is preliminary data.</text>
</comment>
<feature type="region of interest" description="Disordered" evidence="1">
    <location>
        <begin position="621"/>
        <end position="640"/>
    </location>
</feature>
<evidence type="ECO:0000313" key="4">
    <source>
        <dbReference type="Proteomes" id="UP001595443"/>
    </source>
</evidence>
<gene>
    <name evidence="3" type="ORF">ACFOES_00320</name>
</gene>
<dbReference type="Proteomes" id="UP001595443">
    <property type="component" value="Unassembled WGS sequence"/>
</dbReference>
<feature type="domain" description="AsmA" evidence="2">
    <location>
        <begin position="7"/>
        <end position="252"/>
    </location>
</feature>
<accession>A0ABV7ABC1</accession>
<evidence type="ECO:0000313" key="3">
    <source>
        <dbReference type="EMBL" id="MFC2966527.1"/>
    </source>
</evidence>
<feature type="region of interest" description="Disordered" evidence="1">
    <location>
        <begin position="124"/>
        <end position="143"/>
    </location>
</feature>
<organism evidence="3 4">
    <name type="scientific">Acidimangrovimonas pyrenivorans</name>
    <dbReference type="NCBI Taxonomy" id="2030798"/>
    <lineage>
        <taxon>Bacteria</taxon>
        <taxon>Pseudomonadati</taxon>
        <taxon>Pseudomonadota</taxon>
        <taxon>Alphaproteobacteria</taxon>
        <taxon>Rhodobacterales</taxon>
        <taxon>Paracoccaceae</taxon>
        <taxon>Acidimangrovimonas</taxon>
    </lineage>
</organism>
<keyword evidence="4" id="KW-1185">Reference proteome</keyword>
<dbReference type="EMBL" id="JBHRSK010000001">
    <property type="protein sequence ID" value="MFC2966527.1"/>
    <property type="molecule type" value="Genomic_DNA"/>
</dbReference>
<feature type="domain" description="AsmA" evidence="2">
    <location>
        <begin position="267"/>
        <end position="539"/>
    </location>
</feature>
<dbReference type="Pfam" id="PF05170">
    <property type="entry name" value="AsmA"/>
    <property type="match status" value="2"/>
</dbReference>
<reference evidence="4" key="1">
    <citation type="journal article" date="2019" name="Int. J. Syst. Evol. Microbiol.">
        <title>The Global Catalogue of Microorganisms (GCM) 10K type strain sequencing project: providing services to taxonomists for standard genome sequencing and annotation.</title>
        <authorList>
            <consortium name="The Broad Institute Genomics Platform"/>
            <consortium name="The Broad Institute Genome Sequencing Center for Infectious Disease"/>
            <person name="Wu L."/>
            <person name="Ma J."/>
        </authorList>
    </citation>
    <scope>NUCLEOTIDE SEQUENCE [LARGE SCALE GENOMIC DNA]</scope>
    <source>
        <strain evidence="4">KCTC 62192</strain>
    </source>
</reference>
<dbReference type="PANTHER" id="PTHR30441">
    <property type="entry name" value="DUF748 DOMAIN-CONTAINING PROTEIN"/>
    <property type="match status" value="1"/>
</dbReference>
<dbReference type="InterPro" id="IPR007844">
    <property type="entry name" value="AsmA"/>
</dbReference>